<name>A0A7J6WL33_THATH</name>
<dbReference type="SUPFAM" id="SSF56574">
    <property type="entry name" value="Serpins"/>
    <property type="match status" value="1"/>
</dbReference>
<gene>
    <name evidence="3" type="ORF">FRX31_012737</name>
</gene>
<evidence type="ECO:0000256" key="1">
    <source>
        <dbReference type="ARBA" id="ARBA00009500"/>
    </source>
</evidence>
<feature type="compositionally biased region" description="Basic and acidic residues" evidence="2">
    <location>
        <begin position="51"/>
        <end position="66"/>
    </location>
</feature>
<dbReference type="Proteomes" id="UP000554482">
    <property type="component" value="Unassembled WGS sequence"/>
</dbReference>
<evidence type="ECO:0000313" key="4">
    <source>
        <dbReference type="Proteomes" id="UP000554482"/>
    </source>
</evidence>
<dbReference type="InterPro" id="IPR042178">
    <property type="entry name" value="Serpin_sf_1"/>
</dbReference>
<evidence type="ECO:0000313" key="3">
    <source>
        <dbReference type="EMBL" id="KAF5197678.1"/>
    </source>
</evidence>
<accession>A0A7J6WL33</accession>
<dbReference type="AlphaFoldDB" id="A0A7J6WL33"/>
<dbReference type="Gene3D" id="3.30.497.10">
    <property type="entry name" value="Antithrombin, subunit I, domain 2"/>
    <property type="match status" value="1"/>
</dbReference>
<organism evidence="3 4">
    <name type="scientific">Thalictrum thalictroides</name>
    <name type="common">Rue-anemone</name>
    <name type="synonym">Anemone thalictroides</name>
    <dbReference type="NCBI Taxonomy" id="46969"/>
    <lineage>
        <taxon>Eukaryota</taxon>
        <taxon>Viridiplantae</taxon>
        <taxon>Streptophyta</taxon>
        <taxon>Embryophyta</taxon>
        <taxon>Tracheophyta</taxon>
        <taxon>Spermatophyta</taxon>
        <taxon>Magnoliopsida</taxon>
        <taxon>Ranunculales</taxon>
        <taxon>Ranunculaceae</taxon>
        <taxon>Thalictroideae</taxon>
        <taxon>Thalictrum</taxon>
    </lineage>
</organism>
<dbReference type="EMBL" id="JABWDY010014374">
    <property type="protein sequence ID" value="KAF5197678.1"/>
    <property type="molecule type" value="Genomic_DNA"/>
</dbReference>
<proteinExistence type="inferred from homology"/>
<dbReference type="InterPro" id="IPR036186">
    <property type="entry name" value="Serpin_sf"/>
</dbReference>
<sequence length="82" mass="9471">MLDRIAQTSNDGPVISFVSGIWIKQSLPSNPKFKTDAEDFYKLDKVENVDFEHKQLNPHDEKKTEGKLPTSNRQPDRQNTQQ</sequence>
<protein>
    <submittedName>
        <fullName evidence="3">Uncharacterized protein</fullName>
    </submittedName>
</protein>
<keyword evidence="4" id="KW-1185">Reference proteome</keyword>
<comment type="similarity">
    <text evidence="1">Belongs to the serpin family.</text>
</comment>
<reference evidence="3 4" key="1">
    <citation type="submission" date="2020-06" db="EMBL/GenBank/DDBJ databases">
        <title>Transcriptomic and genomic resources for Thalictrum thalictroides and T. hernandezii: Facilitating candidate gene discovery in an emerging model plant lineage.</title>
        <authorList>
            <person name="Arias T."/>
            <person name="Riano-Pachon D.M."/>
            <person name="Di Stilio V.S."/>
        </authorList>
    </citation>
    <scope>NUCLEOTIDE SEQUENCE [LARGE SCALE GENOMIC DNA]</scope>
    <source>
        <strain evidence="4">cv. WT478/WT964</strain>
        <tissue evidence="3">Leaves</tissue>
    </source>
</reference>
<feature type="region of interest" description="Disordered" evidence="2">
    <location>
        <begin position="51"/>
        <end position="82"/>
    </location>
</feature>
<feature type="compositionally biased region" description="Polar residues" evidence="2">
    <location>
        <begin position="69"/>
        <end position="82"/>
    </location>
</feature>
<evidence type="ECO:0000256" key="2">
    <source>
        <dbReference type="SAM" id="MobiDB-lite"/>
    </source>
</evidence>
<dbReference type="OrthoDB" id="1063785at2759"/>
<comment type="caution">
    <text evidence="3">The sequence shown here is derived from an EMBL/GenBank/DDBJ whole genome shotgun (WGS) entry which is preliminary data.</text>
</comment>